<evidence type="ECO:0000259" key="6">
    <source>
        <dbReference type="Pfam" id="PF01965"/>
    </source>
</evidence>
<dbReference type="InterPro" id="IPR002818">
    <property type="entry name" value="DJ-1/PfpI"/>
</dbReference>
<dbReference type="InterPro" id="IPR029062">
    <property type="entry name" value="Class_I_gatase-like"/>
</dbReference>
<dbReference type="Proteomes" id="UP000717696">
    <property type="component" value="Unassembled WGS sequence"/>
</dbReference>
<dbReference type="PANTHER" id="PTHR48094">
    <property type="entry name" value="PROTEIN/NUCLEIC ACID DEGLYCASE DJ-1-RELATED"/>
    <property type="match status" value="1"/>
</dbReference>
<dbReference type="AlphaFoldDB" id="A0A9P9EWG7"/>
<organism evidence="7 8">
    <name type="scientific">Dactylonectria estremocensis</name>
    <dbReference type="NCBI Taxonomy" id="1079267"/>
    <lineage>
        <taxon>Eukaryota</taxon>
        <taxon>Fungi</taxon>
        <taxon>Dikarya</taxon>
        <taxon>Ascomycota</taxon>
        <taxon>Pezizomycotina</taxon>
        <taxon>Sordariomycetes</taxon>
        <taxon>Hypocreomycetidae</taxon>
        <taxon>Hypocreales</taxon>
        <taxon>Nectriaceae</taxon>
        <taxon>Dactylonectria</taxon>
    </lineage>
</organism>
<keyword evidence="3" id="KW-0456">Lyase</keyword>
<comment type="similarity">
    <text evidence="4">Belongs to the peptidase C56 family. HSP31-like subfamily.</text>
</comment>
<protein>
    <recommendedName>
        <fullName evidence="1">D-lactate dehydratase</fullName>
        <ecNumber evidence="1">4.2.1.130</ecNumber>
    </recommendedName>
</protein>
<dbReference type="EC" id="4.2.1.130" evidence="1"/>
<evidence type="ECO:0000313" key="8">
    <source>
        <dbReference type="Proteomes" id="UP000717696"/>
    </source>
</evidence>
<keyword evidence="8" id="KW-1185">Reference proteome</keyword>
<keyword evidence="2" id="KW-0346">Stress response</keyword>
<dbReference type="CDD" id="cd03141">
    <property type="entry name" value="GATase1_Hsp31_like"/>
    <property type="match status" value="1"/>
</dbReference>
<comment type="caution">
    <text evidence="7">The sequence shown here is derived from an EMBL/GenBank/DDBJ whole genome shotgun (WGS) entry which is preliminary data.</text>
</comment>
<dbReference type="Pfam" id="PF01965">
    <property type="entry name" value="DJ-1_PfpI"/>
    <property type="match status" value="1"/>
</dbReference>
<keyword evidence="7" id="KW-0315">Glutamine amidotransferase</keyword>
<dbReference type="GO" id="GO:0019243">
    <property type="term" value="P:methylglyoxal catabolic process to D-lactate via S-lactoyl-glutathione"/>
    <property type="evidence" value="ECO:0007669"/>
    <property type="project" value="TreeGrafter"/>
</dbReference>
<dbReference type="InterPro" id="IPR050325">
    <property type="entry name" value="Prot/Nucl_acid_deglycase"/>
</dbReference>
<evidence type="ECO:0000256" key="2">
    <source>
        <dbReference type="ARBA" id="ARBA00023016"/>
    </source>
</evidence>
<dbReference type="SUPFAM" id="SSF52317">
    <property type="entry name" value="Class I glutamine amidotransferase-like"/>
    <property type="match status" value="1"/>
</dbReference>
<dbReference type="GO" id="GO:0019172">
    <property type="term" value="F:glyoxalase III activity"/>
    <property type="evidence" value="ECO:0007669"/>
    <property type="project" value="UniProtKB-EC"/>
</dbReference>
<dbReference type="PANTHER" id="PTHR48094:SF11">
    <property type="entry name" value="GLUTATHIONE-INDEPENDENT GLYOXALASE HSP31-RELATED"/>
    <property type="match status" value="1"/>
</dbReference>
<comment type="catalytic activity">
    <reaction evidence="5">
        <text>methylglyoxal + H2O = (R)-lactate + H(+)</text>
        <dbReference type="Rhea" id="RHEA:27754"/>
        <dbReference type="ChEBI" id="CHEBI:15377"/>
        <dbReference type="ChEBI" id="CHEBI:15378"/>
        <dbReference type="ChEBI" id="CHEBI:16004"/>
        <dbReference type="ChEBI" id="CHEBI:17158"/>
        <dbReference type="EC" id="4.2.1.130"/>
    </reaction>
</comment>
<accession>A0A9P9EWG7</accession>
<evidence type="ECO:0000313" key="7">
    <source>
        <dbReference type="EMBL" id="KAH7145888.1"/>
    </source>
</evidence>
<evidence type="ECO:0000256" key="4">
    <source>
        <dbReference type="ARBA" id="ARBA00038493"/>
    </source>
</evidence>
<dbReference type="EMBL" id="JAGMUU010000009">
    <property type="protein sequence ID" value="KAH7145888.1"/>
    <property type="molecule type" value="Genomic_DNA"/>
</dbReference>
<proteinExistence type="inferred from homology"/>
<evidence type="ECO:0000256" key="1">
    <source>
        <dbReference type="ARBA" id="ARBA00013134"/>
    </source>
</evidence>
<sequence length="233" mass="25255">MAVKKILVVLTSRDKMNNGNPTGWYLPEFAHPYYELVGENEQNSNVEIVVASPAGGVSPLDQVSVTMFESDPVSVKFLKEKKKLWEETRPLSEFLGKASEYDAVFYPGGHGPMFDLVKDETSLKLIEEFYKAGKPVASVCHGPIVFVNVTVDGKPLLEGREATGFSNAEEDAVQLSDAMPALLEDEIKRVGGKYVKADEPWGVKVVVDGQIITGQNPASAQAVGVALAKALDI</sequence>
<dbReference type="GO" id="GO:0005737">
    <property type="term" value="C:cytoplasm"/>
    <property type="evidence" value="ECO:0007669"/>
    <property type="project" value="TreeGrafter"/>
</dbReference>
<evidence type="ECO:0000256" key="5">
    <source>
        <dbReference type="ARBA" id="ARBA00048082"/>
    </source>
</evidence>
<evidence type="ECO:0000256" key="3">
    <source>
        <dbReference type="ARBA" id="ARBA00023239"/>
    </source>
</evidence>
<feature type="domain" description="DJ-1/PfpI" evidence="6">
    <location>
        <begin position="97"/>
        <end position="229"/>
    </location>
</feature>
<gene>
    <name evidence="7" type="ORF">B0J13DRAFT_330475</name>
</gene>
<dbReference type="Gene3D" id="3.40.50.880">
    <property type="match status" value="1"/>
</dbReference>
<dbReference type="OrthoDB" id="543156at2759"/>
<name>A0A9P9EWG7_9HYPO</name>
<reference evidence="7" key="1">
    <citation type="journal article" date="2021" name="Nat. Commun.">
        <title>Genetic determinants of endophytism in the Arabidopsis root mycobiome.</title>
        <authorList>
            <person name="Mesny F."/>
            <person name="Miyauchi S."/>
            <person name="Thiergart T."/>
            <person name="Pickel B."/>
            <person name="Atanasova L."/>
            <person name="Karlsson M."/>
            <person name="Huettel B."/>
            <person name="Barry K.W."/>
            <person name="Haridas S."/>
            <person name="Chen C."/>
            <person name="Bauer D."/>
            <person name="Andreopoulos W."/>
            <person name="Pangilinan J."/>
            <person name="LaButti K."/>
            <person name="Riley R."/>
            <person name="Lipzen A."/>
            <person name="Clum A."/>
            <person name="Drula E."/>
            <person name="Henrissat B."/>
            <person name="Kohler A."/>
            <person name="Grigoriev I.V."/>
            <person name="Martin F.M."/>
            <person name="Hacquard S."/>
        </authorList>
    </citation>
    <scope>NUCLEOTIDE SEQUENCE</scope>
    <source>
        <strain evidence="7">MPI-CAGE-AT-0021</strain>
    </source>
</reference>